<dbReference type="InterPro" id="IPR039424">
    <property type="entry name" value="SBP_5"/>
</dbReference>
<dbReference type="PIRSF" id="PIRSF002741">
    <property type="entry name" value="MppA"/>
    <property type="match status" value="1"/>
</dbReference>
<evidence type="ECO:0000313" key="7">
    <source>
        <dbReference type="Proteomes" id="UP000646579"/>
    </source>
</evidence>
<evidence type="ECO:0000256" key="4">
    <source>
        <dbReference type="SAM" id="SignalP"/>
    </source>
</evidence>
<reference evidence="6" key="1">
    <citation type="journal article" date="2014" name="Int. J. Syst. Evol. Microbiol.">
        <title>Complete genome sequence of Corynebacterium casei LMG S-19264T (=DSM 44701T), isolated from a smear-ripened cheese.</title>
        <authorList>
            <consortium name="US DOE Joint Genome Institute (JGI-PGF)"/>
            <person name="Walter F."/>
            <person name="Albersmeier A."/>
            <person name="Kalinowski J."/>
            <person name="Ruckert C."/>
        </authorList>
    </citation>
    <scope>NUCLEOTIDE SEQUENCE</scope>
    <source>
        <strain evidence="6">KCTC 32437</strain>
    </source>
</reference>
<dbReference type="PANTHER" id="PTHR30290:SF62">
    <property type="entry name" value="OLIGOPEPTIDE ABC TRANSPORTER, PERIPLASMIC OLIGOPEPTIDE-BINDING PROTEIN"/>
    <property type="match status" value="1"/>
</dbReference>
<evidence type="ECO:0000256" key="1">
    <source>
        <dbReference type="ARBA" id="ARBA00004418"/>
    </source>
</evidence>
<proteinExistence type="inferred from homology"/>
<dbReference type="CDD" id="cd08500">
    <property type="entry name" value="PBP2_NikA_DppA_OppA_like_4"/>
    <property type="match status" value="1"/>
</dbReference>
<comment type="caution">
    <text evidence="6">The sequence shown here is derived from an EMBL/GenBank/DDBJ whole genome shotgun (WGS) entry which is preliminary data.</text>
</comment>
<dbReference type="SUPFAM" id="SSF53850">
    <property type="entry name" value="Periplasmic binding protein-like II"/>
    <property type="match status" value="1"/>
</dbReference>
<gene>
    <name evidence="6" type="ORF">GCM10007989_30430</name>
</gene>
<sequence length="648" mass="73524">MPNHTLQADRAVVRPGLILAAMSAAFAMSVAPVAAQQQAPMLDSMVEDGSLPPVEERLPENPLVVEPVDSIGTYGGTWRSALRGTGDTGWISRTLNYDGLVRYNREWNEIIPNLAESWEANEDGTEYTFTLREGLKWSDGTPFTSEDVAFAVELVQHPDYPVGGTFMTDPNNPMSAEVVDETTFKFIFERPKGLLLDELASVNGITVVSLQKAYCGQFFPGVNENADQLAQDEGYDNWAFMMEDKCAWGQEIERWANPDLPFMNAWVISEPWTANASQVVFERNPYYWKVDPEGNQLPYIDRLTMRVSESTEEITLMALNGEIDFSDRHITTVANQPIFFDGQEQGDYRLGREVYAFSNTTVLQLNFNHPDEAMRELIHNKDFRIGLSHGINRQEIIDAVYTSQGEPFQVAPRPESQFYDEEMAKQYTEYDPELAIEHLEAAGLTETNSQGIRLMENGEPLTLTIDVISALRPEWIDVLELVQLQLEEIGVDVEINNIDRTLFYDKRPSGDYDAQIWQGDGGLDVIQEPRYYFPANGESAWAFQWQAWYNGTDPEIASEPVDWAKRQMELYDELKASPEAEDRNALMEEILAIAKEEFPLIGIGLFPDGYYIAKNNLRNVPDQMSQAWLFPTPAPYDPFQWYYADAGQ</sequence>
<feature type="domain" description="Solute-binding protein family 5" evidence="5">
    <location>
        <begin position="109"/>
        <end position="522"/>
    </location>
</feature>
<protein>
    <submittedName>
        <fullName evidence="6">Peptide ABC transporter substrate-binding protein</fullName>
    </submittedName>
</protein>
<evidence type="ECO:0000256" key="3">
    <source>
        <dbReference type="ARBA" id="ARBA00022729"/>
    </source>
</evidence>
<dbReference type="Proteomes" id="UP000646579">
    <property type="component" value="Unassembled WGS sequence"/>
</dbReference>
<organism evidence="6 7">
    <name type="scientific">Devosia pacifica</name>
    <dbReference type="NCBI Taxonomy" id="1335967"/>
    <lineage>
        <taxon>Bacteria</taxon>
        <taxon>Pseudomonadati</taxon>
        <taxon>Pseudomonadota</taxon>
        <taxon>Alphaproteobacteria</taxon>
        <taxon>Hyphomicrobiales</taxon>
        <taxon>Devosiaceae</taxon>
        <taxon>Devosia</taxon>
    </lineage>
</organism>
<accession>A0A918VV64</accession>
<dbReference type="GO" id="GO:0043190">
    <property type="term" value="C:ATP-binding cassette (ABC) transporter complex"/>
    <property type="evidence" value="ECO:0007669"/>
    <property type="project" value="InterPro"/>
</dbReference>
<feature type="chain" id="PRO_5037251475" evidence="4">
    <location>
        <begin position="28"/>
        <end position="648"/>
    </location>
</feature>
<evidence type="ECO:0000256" key="2">
    <source>
        <dbReference type="ARBA" id="ARBA00005695"/>
    </source>
</evidence>
<dbReference type="EMBL" id="BMZE01000003">
    <property type="protein sequence ID" value="GHA32272.1"/>
    <property type="molecule type" value="Genomic_DNA"/>
</dbReference>
<dbReference type="GO" id="GO:0015833">
    <property type="term" value="P:peptide transport"/>
    <property type="evidence" value="ECO:0007669"/>
    <property type="project" value="TreeGrafter"/>
</dbReference>
<reference evidence="6" key="2">
    <citation type="submission" date="2020-09" db="EMBL/GenBank/DDBJ databases">
        <authorList>
            <person name="Sun Q."/>
            <person name="Kim S."/>
        </authorList>
    </citation>
    <scope>NUCLEOTIDE SEQUENCE</scope>
    <source>
        <strain evidence="6">KCTC 32437</strain>
    </source>
</reference>
<dbReference type="Gene3D" id="3.10.105.10">
    <property type="entry name" value="Dipeptide-binding Protein, Domain 3"/>
    <property type="match status" value="1"/>
</dbReference>
<dbReference type="Pfam" id="PF00496">
    <property type="entry name" value="SBP_bac_5"/>
    <property type="match status" value="1"/>
</dbReference>
<dbReference type="GO" id="GO:1904680">
    <property type="term" value="F:peptide transmembrane transporter activity"/>
    <property type="evidence" value="ECO:0007669"/>
    <property type="project" value="TreeGrafter"/>
</dbReference>
<dbReference type="InterPro" id="IPR023765">
    <property type="entry name" value="SBP_5_CS"/>
</dbReference>
<dbReference type="InterPro" id="IPR000914">
    <property type="entry name" value="SBP_5_dom"/>
</dbReference>
<dbReference type="PANTHER" id="PTHR30290">
    <property type="entry name" value="PERIPLASMIC BINDING COMPONENT OF ABC TRANSPORTER"/>
    <property type="match status" value="1"/>
</dbReference>
<name>A0A918VV64_9HYPH</name>
<dbReference type="PROSITE" id="PS01040">
    <property type="entry name" value="SBP_BACTERIAL_5"/>
    <property type="match status" value="1"/>
</dbReference>
<comment type="similarity">
    <text evidence="2">Belongs to the bacterial solute-binding protein 5 family.</text>
</comment>
<dbReference type="GO" id="GO:0030288">
    <property type="term" value="C:outer membrane-bounded periplasmic space"/>
    <property type="evidence" value="ECO:0007669"/>
    <property type="project" value="UniProtKB-ARBA"/>
</dbReference>
<evidence type="ECO:0000313" key="6">
    <source>
        <dbReference type="EMBL" id="GHA32272.1"/>
    </source>
</evidence>
<keyword evidence="7" id="KW-1185">Reference proteome</keyword>
<dbReference type="AlphaFoldDB" id="A0A918VV64"/>
<comment type="subcellular location">
    <subcellularLocation>
        <location evidence="1">Periplasm</location>
    </subcellularLocation>
</comment>
<evidence type="ECO:0000259" key="5">
    <source>
        <dbReference type="Pfam" id="PF00496"/>
    </source>
</evidence>
<feature type="signal peptide" evidence="4">
    <location>
        <begin position="1"/>
        <end position="27"/>
    </location>
</feature>
<dbReference type="InterPro" id="IPR030678">
    <property type="entry name" value="Peptide/Ni-bd"/>
</dbReference>
<dbReference type="RefSeq" id="WP_189426569.1">
    <property type="nucleotide sequence ID" value="NZ_BMZE01000003.1"/>
</dbReference>
<keyword evidence="3 4" id="KW-0732">Signal</keyword>
<dbReference type="Gene3D" id="3.40.190.10">
    <property type="entry name" value="Periplasmic binding protein-like II"/>
    <property type="match status" value="1"/>
</dbReference>